<name>A0ABP7DJP0_9SPHN</name>
<organism evidence="1 2">
    <name type="scientific">Sphingomonas cynarae</name>
    <dbReference type="NCBI Taxonomy" id="930197"/>
    <lineage>
        <taxon>Bacteria</taxon>
        <taxon>Pseudomonadati</taxon>
        <taxon>Pseudomonadota</taxon>
        <taxon>Alphaproteobacteria</taxon>
        <taxon>Sphingomonadales</taxon>
        <taxon>Sphingomonadaceae</taxon>
        <taxon>Sphingomonas</taxon>
    </lineage>
</organism>
<gene>
    <name evidence="1" type="ORF">GCM10022268_15160</name>
</gene>
<keyword evidence="2" id="KW-1185">Reference proteome</keyword>
<reference evidence="2" key="1">
    <citation type="journal article" date="2019" name="Int. J. Syst. Evol. Microbiol.">
        <title>The Global Catalogue of Microorganisms (GCM) 10K type strain sequencing project: providing services to taxonomists for standard genome sequencing and annotation.</title>
        <authorList>
            <consortium name="The Broad Institute Genomics Platform"/>
            <consortium name="The Broad Institute Genome Sequencing Center for Infectious Disease"/>
            <person name="Wu L."/>
            <person name="Ma J."/>
        </authorList>
    </citation>
    <scope>NUCLEOTIDE SEQUENCE [LARGE SCALE GENOMIC DNA]</scope>
    <source>
        <strain evidence="2">JCM 17498</strain>
    </source>
</reference>
<comment type="caution">
    <text evidence="1">The sequence shown here is derived from an EMBL/GenBank/DDBJ whole genome shotgun (WGS) entry which is preliminary data.</text>
</comment>
<evidence type="ECO:0000313" key="1">
    <source>
        <dbReference type="EMBL" id="GAA3706625.1"/>
    </source>
</evidence>
<dbReference type="Proteomes" id="UP001500523">
    <property type="component" value="Unassembled WGS sequence"/>
</dbReference>
<sequence length="59" mass="6333">MDPASGDIGAGVGQRCRPRLVVALVEDARLMLHRVDYMPAPAGLETPAMIVARDPESIF</sequence>
<accession>A0ABP7DJP0</accession>
<protein>
    <submittedName>
        <fullName evidence="1">Uncharacterized protein</fullName>
    </submittedName>
</protein>
<dbReference type="EMBL" id="BAABBF010000003">
    <property type="protein sequence ID" value="GAA3706625.1"/>
    <property type="molecule type" value="Genomic_DNA"/>
</dbReference>
<proteinExistence type="predicted"/>
<evidence type="ECO:0000313" key="2">
    <source>
        <dbReference type="Proteomes" id="UP001500523"/>
    </source>
</evidence>